<dbReference type="InterPro" id="IPR011051">
    <property type="entry name" value="RmlC_Cupin_sf"/>
</dbReference>
<evidence type="ECO:0000313" key="2">
    <source>
        <dbReference type="EMBL" id="SNR85898.1"/>
    </source>
</evidence>
<sequence>MKTVETIQSGKNFTAVNVGKLSEIKDYVLPFGDIEIPGKVFVGQALQATGSELSFQTLVPGQDSGFLHSHKTHEELYFILRGQGEYQVDGEVFPVTEGSIVRVAPEGKRALKNTGNDEMLMLCIQYRANSFGKDDSPAGDGVILNEELKW</sequence>
<dbReference type="CDD" id="cd06985">
    <property type="entry name" value="cupin_BF4112"/>
    <property type="match status" value="1"/>
</dbReference>
<keyword evidence="1" id="KW-0479">Metal-binding</keyword>
<dbReference type="KEGG" id="pje:CRM71_14150"/>
<dbReference type="GO" id="GO:0046872">
    <property type="term" value="F:metal ion binding"/>
    <property type="evidence" value="ECO:0007669"/>
    <property type="project" value="UniProtKB-KW"/>
</dbReference>
<evidence type="ECO:0000313" key="3">
    <source>
        <dbReference type="Proteomes" id="UP000198427"/>
    </source>
</evidence>
<gene>
    <name evidence="2" type="ORF">SAMN06265364_11511</name>
</gene>
<dbReference type="SUPFAM" id="SSF51182">
    <property type="entry name" value="RmlC-like cupins"/>
    <property type="match status" value="1"/>
</dbReference>
<proteinExistence type="predicted"/>
<evidence type="ECO:0000256" key="1">
    <source>
        <dbReference type="ARBA" id="ARBA00022723"/>
    </source>
</evidence>
<keyword evidence="3" id="KW-1185">Reference proteome</keyword>
<dbReference type="GeneID" id="94030455"/>
<dbReference type="InterPro" id="IPR051610">
    <property type="entry name" value="GPI/OXD"/>
</dbReference>
<dbReference type="OrthoDB" id="9804028at2"/>
<dbReference type="RefSeq" id="WP_089366269.1">
    <property type="nucleotide sequence ID" value="NZ_CP023864.1"/>
</dbReference>
<dbReference type="Pfam" id="PF07883">
    <property type="entry name" value="Cupin_2"/>
    <property type="match status" value="1"/>
</dbReference>
<dbReference type="Proteomes" id="UP000198427">
    <property type="component" value="Unassembled WGS sequence"/>
</dbReference>
<dbReference type="PANTHER" id="PTHR35848:SF6">
    <property type="entry name" value="CUPIN TYPE-2 DOMAIN-CONTAINING PROTEIN"/>
    <property type="match status" value="1"/>
</dbReference>
<dbReference type="Gene3D" id="2.60.120.10">
    <property type="entry name" value="Jelly Rolls"/>
    <property type="match status" value="1"/>
</dbReference>
<dbReference type="InterPro" id="IPR013096">
    <property type="entry name" value="Cupin_2"/>
</dbReference>
<protein>
    <submittedName>
        <fullName evidence="2">Cupin domain-containing protein</fullName>
    </submittedName>
</protein>
<reference evidence="2 3" key="1">
    <citation type="submission" date="2017-06" db="EMBL/GenBank/DDBJ databases">
        <authorList>
            <person name="Varghese N."/>
            <person name="Submissions S."/>
        </authorList>
    </citation>
    <scope>NUCLEOTIDE SEQUENCE [LARGE SCALE GENOMIC DNA]</scope>
    <source>
        <strain evidence="2 3">DSM 26989</strain>
    </source>
</reference>
<accession>A0A2N9QRR0</accession>
<dbReference type="AlphaFoldDB" id="A0A2N9QRR0"/>
<comment type="caution">
    <text evidence="2">The sequence shown here is derived from an EMBL/GenBank/DDBJ whole genome shotgun (WGS) entry which is preliminary data.</text>
</comment>
<dbReference type="EMBL" id="FZNZ01000015">
    <property type="protein sequence ID" value="SNR85898.1"/>
    <property type="molecule type" value="Genomic_DNA"/>
</dbReference>
<dbReference type="InterPro" id="IPR014710">
    <property type="entry name" value="RmlC-like_jellyroll"/>
</dbReference>
<name>A0A2N9QRR0_9BACT</name>
<organism evidence="2 3">
    <name type="scientific">Prevotella jejuni</name>
    <dbReference type="NCBI Taxonomy" id="1177574"/>
    <lineage>
        <taxon>Bacteria</taxon>
        <taxon>Pseudomonadati</taxon>
        <taxon>Bacteroidota</taxon>
        <taxon>Bacteroidia</taxon>
        <taxon>Bacteroidales</taxon>
        <taxon>Prevotellaceae</taxon>
        <taxon>Prevotella</taxon>
    </lineage>
</organism>
<dbReference type="PANTHER" id="PTHR35848">
    <property type="entry name" value="OXALATE-BINDING PROTEIN"/>
    <property type="match status" value="1"/>
</dbReference>